<proteinExistence type="predicted"/>
<reference evidence="7" key="1">
    <citation type="submission" date="2023-10" db="EMBL/GenBank/DDBJ databases">
        <title>Genome assemblies of two species of porcelain crab, Petrolisthes cinctipes and Petrolisthes manimaculis (Anomura: Porcellanidae).</title>
        <authorList>
            <person name="Angst P."/>
        </authorList>
    </citation>
    <scope>NUCLEOTIDE SEQUENCE</scope>
    <source>
        <strain evidence="7">PB745_01</strain>
        <tissue evidence="7">Gill</tissue>
    </source>
</reference>
<name>A0AAE1KCB3_PETCI</name>
<evidence type="ECO:0000256" key="1">
    <source>
        <dbReference type="ARBA" id="ARBA00001936"/>
    </source>
</evidence>
<feature type="region of interest" description="Disordered" evidence="5">
    <location>
        <begin position="135"/>
        <end position="189"/>
    </location>
</feature>
<dbReference type="SUPFAM" id="SSF47473">
    <property type="entry name" value="EF-hand"/>
    <property type="match status" value="1"/>
</dbReference>
<sequence length="189" mass="21409">MEKECHLNLPWRVLKDKLVTLHPTSGHVNYLSSFSEEPFKKDLAVKGGPTVVEALYRHKSSLETIFRLIDTDNSGFISMEEFSQTCELLSRHIDVPIPKAEISDLARSIDINKDGYIDFNEFLECFRIVESSKRVMVGGEEEEDEEEEEEEEEEEDEEDEEEEEEKIGEVVVGGGGQNGNAKLQVPGEG</sequence>
<dbReference type="Proteomes" id="UP001286313">
    <property type="component" value="Unassembled WGS sequence"/>
</dbReference>
<evidence type="ECO:0000259" key="6">
    <source>
        <dbReference type="PROSITE" id="PS50222"/>
    </source>
</evidence>
<dbReference type="Gene3D" id="1.10.238.10">
    <property type="entry name" value="EF-hand"/>
    <property type="match status" value="1"/>
</dbReference>
<dbReference type="InterPro" id="IPR051134">
    <property type="entry name" value="PPP_phosphatase"/>
</dbReference>
<dbReference type="EMBL" id="JAWQEG010002826">
    <property type="protein sequence ID" value="KAK3869497.1"/>
    <property type="molecule type" value="Genomic_DNA"/>
</dbReference>
<dbReference type="PANTHER" id="PTHR45668:SF3">
    <property type="entry name" value="SERINE_THREONINE-PROTEIN PHOSPHATASE RDGC"/>
    <property type="match status" value="1"/>
</dbReference>
<keyword evidence="2" id="KW-0479">Metal-binding</keyword>
<evidence type="ECO:0000256" key="5">
    <source>
        <dbReference type="SAM" id="MobiDB-lite"/>
    </source>
</evidence>
<dbReference type="PROSITE" id="PS50222">
    <property type="entry name" value="EF_HAND_2"/>
    <property type="match status" value="2"/>
</dbReference>
<dbReference type="AlphaFoldDB" id="A0AAE1KCB3"/>
<evidence type="ECO:0000256" key="3">
    <source>
        <dbReference type="ARBA" id="ARBA00022837"/>
    </source>
</evidence>
<keyword evidence="4" id="KW-0464">Manganese</keyword>
<dbReference type="InterPro" id="IPR018247">
    <property type="entry name" value="EF_Hand_1_Ca_BS"/>
</dbReference>
<dbReference type="SMART" id="SM00054">
    <property type="entry name" value="EFh"/>
    <property type="match status" value="2"/>
</dbReference>
<evidence type="ECO:0000313" key="7">
    <source>
        <dbReference type="EMBL" id="KAK3869497.1"/>
    </source>
</evidence>
<organism evidence="7 8">
    <name type="scientific">Petrolisthes cinctipes</name>
    <name type="common">Flat porcelain crab</name>
    <dbReference type="NCBI Taxonomy" id="88211"/>
    <lineage>
        <taxon>Eukaryota</taxon>
        <taxon>Metazoa</taxon>
        <taxon>Ecdysozoa</taxon>
        <taxon>Arthropoda</taxon>
        <taxon>Crustacea</taxon>
        <taxon>Multicrustacea</taxon>
        <taxon>Malacostraca</taxon>
        <taxon>Eumalacostraca</taxon>
        <taxon>Eucarida</taxon>
        <taxon>Decapoda</taxon>
        <taxon>Pleocyemata</taxon>
        <taxon>Anomura</taxon>
        <taxon>Galatheoidea</taxon>
        <taxon>Porcellanidae</taxon>
        <taxon>Petrolisthes</taxon>
    </lineage>
</organism>
<dbReference type="InterPro" id="IPR002048">
    <property type="entry name" value="EF_hand_dom"/>
</dbReference>
<feature type="domain" description="EF-hand" evidence="6">
    <location>
        <begin position="57"/>
        <end position="92"/>
    </location>
</feature>
<comment type="cofactor">
    <cofactor evidence="1">
        <name>Mn(2+)</name>
        <dbReference type="ChEBI" id="CHEBI:29035"/>
    </cofactor>
</comment>
<dbReference type="Pfam" id="PF13499">
    <property type="entry name" value="EF-hand_7"/>
    <property type="match status" value="1"/>
</dbReference>
<dbReference type="PROSITE" id="PS00018">
    <property type="entry name" value="EF_HAND_1"/>
    <property type="match status" value="2"/>
</dbReference>
<feature type="domain" description="EF-hand" evidence="6">
    <location>
        <begin position="97"/>
        <end position="132"/>
    </location>
</feature>
<dbReference type="InterPro" id="IPR011992">
    <property type="entry name" value="EF-hand-dom_pair"/>
</dbReference>
<keyword evidence="3" id="KW-0106">Calcium</keyword>
<protein>
    <recommendedName>
        <fullName evidence="6">EF-hand domain-containing protein</fullName>
    </recommendedName>
</protein>
<comment type="caution">
    <text evidence="7">The sequence shown here is derived from an EMBL/GenBank/DDBJ whole genome shotgun (WGS) entry which is preliminary data.</text>
</comment>
<evidence type="ECO:0000256" key="4">
    <source>
        <dbReference type="ARBA" id="ARBA00023211"/>
    </source>
</evidence>
<dbReference type="GO" id="GO:0005509">
    <property type="term" value="F:calcium ion binding"/>
    <property type="evidence" value="ECO:0007669"/>
    <property type="project" value="InterPro"/>
</dbReference>
<accession>A0AAE1KCB3</accession>
<dbReference type="PANTHER" id="PTHR45668">
    <property type="entry name" value="SERINE/THREONINE-PROTEIN PHOSPHATASE 5-RELATED"/>
    <property type="match status" value="1"/>
</dbReference>
<gene>
    <name evidence="7" type="ORF">Pcinc_025193</name>
</gene>
<evidence type="ECO:0000256" key="2">
    <source>
        <dbReference type="ARBA" id="ARBA00022723"/>
    </source>
</evidence>
<dbReference type="CDD" id="cd00051">
    <property type="entry name" value="EFh"/>
    <property type="match status" value="1"/>
</dbReference>
<evidence type="ECO:0000313" key="8">
    <source>
        <dbReference type="Proteomes" id="UP001286313"/>
    </source>
</evidence>
<keyword evidence="8" id="KW-1185">Reference proteome</keyword>
<feature type="compositionally biased region" description="Acidic residues" evidence="5">
    <location>
        <begin position="139"/>
        <end position="166"/>
    </location>
</feature>